<dbReference type="Gramene" id="TVU26953">
    <property type="protein sequence ID" value="TVU26953"/>
    <property type="gene ID" value="EJB05_29530"/>
</dbReference>
<keyword evidence="3" id="KW-0862">Zinc</keyword>
<dbReference type="PANTHER" id="PTHR45931">
    <property type="entry name" value="SI:CH211-59O9.10"/>
    <property type="match status" value="1"/>
</dbReference>
<evidence type="ECO:0000256" key="5">
    <source>
        <dbReference type="SAM" id="MobiDB-lite"/>
    </source>
</evidence>
<reference evidence="7 8" key="1">
    <citation type="journal article" date="2019" name="Sci. Rep.">
        <title>A high-quality genome of Eragrostis curvula grass provides insights into Poaceae evolution and supports new strategies to enhance forage quality.</title>
        <authorList>
            <person name="Carballo J."/>
            <person name="Santos B.A.C.M."/>
            <person name="Zappacosta D."/>
            <person name="Garbus I."/>
            <person name="Selva J.P."/>
            <person name="Gallo C.A."/>
            <person name="Diaz A."/>
            <person name="Albertini E."/>
            <person name="Caccamo M."/>
            <person name="Echenique V."/>
        </authorList>
    </citation>
    <scope>NUCLEOTIDE SEQUENCE [LARGE SCALE GENOMIC DNA]</scope>
    <source>
        <strain evidence="8">cv. Victoria</strain>
        <tissue evidence="7">Leaf</tissue>
    </source>
</reference>
<feature type="region of interest" description="Disordered" evidence="5">
    <location>
        <begin position="50"/>
        <end position="87"/>
    </location>
</feature>
<evidence type="ECO:0000256" key="3">
    <source>
        <dbReference type="ARBA" id="ARBA00022833"/>
    </source>
</evidence>
<keyword evidence="1" id="KW-0479">Metal-binding</keyword>
<dbReference type="EMBL" id="RWGY01000013">
    <property type="protein sequence ID" value="TVU26953.1"/>
    <property type="molecule type" value="Genomic_DNA"/>
</dbReference>
<dbReference type="GO" id="GO:0005634">
    <property type="term" value="C:nucleus"/>
    <property type="evidence" value="ECO:0007669"/>
    <property type="project" value="TreeGrafter"/>
</dbReference>
<evidence type="ECO:0000313" key="7">
    <source>
        <dbReference type="EMBL" id="TVU26953.1"/>
    </source>
</evidence>
<dbReference type="Proteomes" id="UP000324897">
    <property type="component" value="Chromosome 2"/>
</dbReference>
<accession>A0A5J9UT86</accession>
<keyword evidence="8" id="KW-1185">Reference proteome</keyword>
<dbReference type="SMART" id="SM00184">
    <property type="entry name" value="RING"/>
    <property type="match status" value="1"/>
</dbReference>
<dbReference type="GO" id="GO:0006511">
    <property type="term" value="P:ubiquitin-dependent protein catabolic process"/>
    <property type="evidence" value="ECO:0007669"/>
    <property type="project" value="TreeGrafter"/>
</dbReference>
<comment type="caution">
    <text evidence="7">The sequence shown here is derived from an EMBL/GenBank/DDBJ whole genome shotgun (WGS) entry which is preliminary data.</text>
</comment>
<proteinExistence type="predicted"/>
<dbReference type="PANTHER" id="PTHR45931:SF23">
    <property type="entry name" value="OS12G0134500 PROTEIN"/>
    <property type="match status" value="1"/>
</dbReference>
<keyword evidence="2 4" id="KW-0863">Zinc-finger</keyword>
<name>A0A5J9UT86_9POAL</name>
<dbReference type="GO" id="GO:0008270">
    <property type="term" value="F:zinc ion binding"/>
    <property type="evidence" value="ECO:0007669"/>
    <property type="project" value="UniProtKB-KW"/>
</dbReference>
<dbReference type="OrthoDB" id="693546at2759"/>
<evidence type="ECO:0000313" key="8">
    <source>
        <dbReference type="Proteomes" id="UP000324897"/>
    </source>
</evidence>
<feature type="non-terminal residue" evidence="7">
    <location>
        <position position="1"/>
    </location>
</feature>
<dbReference type="InterPro" id="IPR013083">
    <property type="entry name" value="Znf_RING/FYVE/PHD"/>
</dbReference>
<dbReference type="AlphaFoldDB" id="A0A5J9UT86"/>
<dbReference type="SUPFAM" id="SSF57850">
    <property type="entry name" value="RING/U-box"/>
    <property type="match status" value="1"/>
</dbReference>
<dbReference type="Pfam" id="PF13639">
    <property type="entry name" value="zf-RING_2"/>
    <property type="match status" value="1"/>
</dbReference>
<organism evidence="7 8">
    <name type="scientific">Eragrostis curvula</name>
    <name type="common">weeping love grass</name>
    <dbReference type="NCBI Taxonomy" id="38414"/>
    <lineage>
        <taxon>Eukaryota</taxon>
        <taxon>Viridiplantae</taxon>
        <taxon>Streptophyta</taxon>
        <taxon>Embryophyta</taxon>
        <taxon>Tracheophyta</taxon>
        <taxon>Spermatophyta</taxon>
        <taxon>Magnoliopsida</taxon>
        <taxon>Liliopsida</taxon>
        <taxon>Poales</taxon>
        <taxon>Poaceae</taxon>
        <taxon>PACMAD clade</taxon>
        <taxon>Chloridoideae</taxon>
        <taxon>Eragrostideae</taxon>
        <taxon>Eragrostidinae</taxon>
        <taxon>Eragrostis</taxon>
    </lineage>
</organism>
<feature type="domain" description="RING-type" evidence="6">
    <location>
        <begin position="179"/>
        <end position="220"/>
    </location>
</feature>
<dbReference type="PROSITE" id="PS50089">
    <property type="entry name" value="ZF_RING_2"/>
    <property type="match status" value="1"/>
</dbReference>
<dbReference type="InterPro" id="IPR001841">
    <property type="entry name" value="Znf_RING"/>
</dbReference>
<evidence type="ECO:0000256" key="4">
    <source>
        <dbReference type="PROSITE-ProRule" id="PRU00175"/>
    </source>
</evidence>
<dbReference type="InterPro" id="IPR051834">
    <property type="entry name" value="RING_finger_E3_ligase"/>
</dbReference>
<gene>
    <name evidence="7" type="ORF">EJB05_29530</name>
</gene>
<feature type="region of interest" description="Disordered" evidence="5">
    <location>
        <begin position="1"/>
        <end position="23"/>
    </location>
</feature>
<sequence>MDAAGEPASDWPSEQPPQEYLDDGWVPARLPAVRLAPFLRFTSRAIASLREEEEDEEESDDNTNYCNLQMDAAGAPASDGPSEQSSQVYFDGDDDEEPTPFSWALRMPPARLPASVPAPILRFSSSAIASLRELQEEEDEESNDDTNYCKRARVRSSSEAIQGLQVVTPGDAKLLQAECAVCLKDFDAEEKLRAMPCSHAFHQQCIFDWLRRNRACPLCRDALPAQQPDDDEEEEEN</sequence>
<dbReference type="GO" id="GO:0061630">
    <property type="term" value="F:ubiquitin protein ligase activity"/>
    <property type="evidence" value="ECO:0007669"/>
    <property type="project" value="TreeGrafter"/>
</dbReference>
<protein>
    <recommendedName>
        <fullName evidence="6">RING-type domain-containing protein</fullName>
    </recommendedName>
</protein>
<dbReference type="Gene3D" id="3.30.40.10">
    <property type="entry name" value="Zinc/RING finger domain, C3HC4 (zinc finger)"/>
    <property type="match status" value="1"/>
</dbReference>
<evidence type="ECO:0000256" key="2">
    <source>
        <dbReference type="ARBA" id="ARBA00022771"/>
    </source>
</evidence>
<feature type="compositionally biased region" description="Acidic residues" evidence="5">
    <location>
        <begin position="51"/>
        <end position="61"/>
    </location>
</feature>
<evidence type="ECO:0000259" key="6">
    <source>
        <dbReference type="PROSITE" id="PS50089"/>
    </source>
</evidence>
<evidence type="ECO:0000256" key="1">
    <source>
        <dbReference type="ARBA" id="ARBA00022723"/>
    </source>
</evidence>